<accession>A0AB74CTU8</accession>
<gene>
    <name evidence="6" type="ORF">CA14_009573</name>
</gene>
<evidence type="ECO:0000256" key="4">
    <source>
        <dbReference type="ARBA" id="ARBA00046271"/>
    </source>
</evidence>
<dbReference type="PANTHER" id="PTHR12652">
    <property type="entry name" value="PEROXISOMAL BIOGENESIS FACTOR 11"/>
    <property type="match status" value="1"/>
</dbReference>
<dbReference type="Pfam" id="PF05648">
    <property type="entry name" value="PEX11"/>
    <property type="match status" value="1"/>
</dbReference>
<evidence type="ECO:0000256" key="2">
    <source>
        <dbReference type="ARBA" id="ARBA00023136"/>
    </source>
</evidence>
<dbReference type="AlphaFoldDB" id="A0AB74CTU8"/>
<dbReference type="InterPro" id="IPR008733">
    <property type="entry name" value="PEX11"/>
</dbReference>
<dbReference type="Proteomes" id="UP000275480">
    <property type="component" value="Unassembled WGS sequence"/>
</dbReference>
<evidence type="ECO:0000256" key="5">
    <source>
        <dbReference type="SAM" id="Phobius"/>
    </source>
</evidence>
<keyword evidence="5" id="KW-0812">Transmembrane</keyword>
<keyword evidence="2 5" id="KW-0472">Membrane</keyword>
<organism evidence="6 7">
    <name type="scientific">Aspergillus flavus</name>
    <dbReference type="NCBI Taxonomy" id="5059"/>
    <lineage>
        <taxon>Eukaryota</taxon>
        <taxon>Fungi</taxon>
        <taxon>Dikarya</taxon>
        <taxon>Ascomycota</taxon>
        <taxon>Pezizomycotina</taxon>
        <taxon>Eurotiomycetes</taxon>
        <taxon>Eurotiomycetidae</taxon>
        <taxon>Eurotiales</taxon>
        <taxon>Aspergillaceae</taxon>
        <taxon>Aspergillus</taxon>
        <taxon>Aspergillus subgen. Circumdati</taxon>
    </lineage>
</organism>
<dbReference type="GO" id="GO:0016559">
    <property type="term" value="P:peroxisome fission"/>
    <property type="evidence" value="ECO:0007669"/>
    <property type="project" value="InterPro"/>
</dbReference>
<dbReference type="EMBL" id="QQZZ01000009">
    <property type="protein sequence ID" value="RMZ48496.1"/>
    <property type="molecule type" value="Genomic_DNA"/>
</dbReference>
<proteinExistence type="predicted"/>
<name>A0AB74CTU8_ASPFL</name>
<keyword evidence="3" id="KW-0576">Peroxisome</keyword>
<keyword evidence="5" id="KW-1133">Transmembrane helix</keyword>
<protein>
    <submittedName>
        <fullName evidence="6">Peroxin PEX11-2</fullName>
    </submittedName>
</protein>
<dbReference type="PANTHER" id="PTHR12652:SF50">
    <property type="entry name" value="PEROXIN 11"/>
    <property type="match status" value="1"/>
</dbReference>
<sequence length="273" mass="30233">MGACGGRLRDKIGLPDLQSLRTTVIDDRDNGRKHTGLPHYTGTLSALCRDNRYVSYTFSDTILSCIFETTRITSTNPSRPRQASANYKRSAIDPYHALRKQLGTTRRILRIGNFLGNLQTVARLMSQKNSSEPVLKYLAIGGQLGFAGYLVFDNITSIKAIGIHKLPSAERLDILADKFWAAGLIFSIMACLYILVHTQPKKRAKPAERERYSDENKCAKERSDAWIQLISDLCDLTVPGKSLGYAAFNDGLVGLAGTMSSLIGAWSQWKKTA</sequence>
<feature type="transmembrane region" description="Helical" evidence="5">
    <location>
        <begin position="179"/>
        <end position="196"/>
    </location>
</feature>
<evidence type="ECO:0000313" key="6">
    <source>
        <dbReference type="EMBL" id="RMZ48496.1"/>
    </source>
</evidence>
<comment type="subcellular location">
    <subcellularLocation>
        <location evidence="4">Peroxisome membrane</location>
    </subcellularLocation>
</comment>
<evidence type="ECO:0000256" key="3">
    <source>
        <dbReference type="ARBA" id="ARBA00023140"/>
    </source>
</evidence>
<reference evidence="6 7" key="1">
    <citation type="submission" date="2018-07" db="EMBL/GenBank/DDBJ databases">
        <title>Identification of spontaneous genetic mutation associated with occurrence of a yellow conidial color mutant of Aspergillus flavus.</title>
        <authorList>
            <person name="Chang P.-K."/>
            <person name="Mack B.M."/>
            <person name="Scharfenstein L."/>
            <person name="Gilbert M.K."/>
        </authorList>
    </citation>
    <scope>NUCLEOTIDE SEQUENCE [LARGE SCALE GENOMIC DNA]</scope>
    <source>
        <strain evidence="6 7">CA14</strain>
    </source>
</reference>
<dbReference type="GO" id="GO:0005778">
    <property type="term" value="C:peroxisomal membrane"/>
    <property type="evidence" value="ECO:0007669"/>
    <property type="project" value="UniProtKB-SubCell"/>
</dbReference>
<evidence type="ECO:0000313" key="7">
    <source>
        <dbReference type="Proteomes" id="UP000275480"/>
    </source>
</evidence>
<evidence type="ECO:0000256" key="1">
    <source>
        <dbReference type="ARBA" id="ARBA00022593"/>
    </source>
</evidence>
<keyword evidence="1" id="KW-0962">Peroxisome biogenesis</keyword>
<comment type="caution">
    <text evidence="6">The sequence shown here is derived from an EMBL/GenBank/DDBJ whole genome shotgun (WGS) entry which is preliminary data.</text>
</comment>